<organism evidence="9 10">
    <name type="scientific">Acidovorax temperans</name>
    <dbReference type="NCBI Taxonomy" id="80878"/>
    <lineage>
        <taxon>Bacteria</taxon>
        <taxon>Pseudomonadati</taxon>
        <taxon>Pseudomonadota</taxon>
        <taxon>Betaproteobacteria</taxon>
        <taxon>Burkholderiales</taxon>
        <taxon>Comamonadaceae</taxon>
        <taxon>Acidovorax</taxon>
    </lineage>
</organism>
<dbReference type="SUPFAM" id="SSF58104">
    <property type="entry name" value="Methyl-accepting chemotaxis protein (MCP) signaling domain"/>
    <property type="match status" value="1"/>
</dbReference>
<comment type="similarity">
    <text evidence="3">Belongs to the methyl-accepting chemotaxis (MCP) protein family.</text>
</comment>
<dbReference type="GO" id="GO:0004888">
    <property type="term" value="F:transmembrane signaling receptor activity"/>
    <property type="evidence" value="ECO:0007669"/>
    <property type="project" value="InterPro"/>
</dbReference>
<dbReference type="Pfam" id="PF12729">
    <property type="entry name" value="4HB_MCP_1"/>
    <property type="match status" value="1"/>
</dbReference>
<keyword evidence="4" id="KW-0807">Transducer</keyword>
<dbReference type="Gene3D" id="1.10.287.950">
    <property type="entry name" value="Methyl-accepting chemotaxis protein"/>
    <property type="match status" value="1"/>
</dbReference>
<dbReference type="Pfam" id="PF00015">
    <property type="entry name" value="MCPsignal"/>
    <property type="match status" value="1"/>
</dbReference>
<dbReference type="InterPro" id="IPR047347">
    <property type="entry name" value="YvaQ-like_sensor"/>
</dbReference>
<dbReference type="InterPro" id="IPR024478">
    <property type="entry name" value="HlyB_4HB_MCP"/>
</dbReference>
<evidence type="ECO:0000256" key="6">
    <source>
        <dbReference type="SAM" id="Phobius"/>
    </source>
</evidence>
<dbReference type="EMBL" id="JXYQ01000019">
    <property type="protein sequence ID" value="KJA11204.1"/>
    <property type="molecule type" value="Genomic_DNA"/>
</dbReference>
<dbReference type="GO" id="GO:0006935">
    <property type="term" value="P:chemotaxis"/>
    <property type="evidence" value="ECO:0007669"/>
    <property type="project" value="InterPro"/>
</dbReference>
<evidence type="ECO:0000256" key="4">
    <source>
        <dbReference type="PROSITE-ProRule" id="PRU00284"/>
    </source>
</evidence>
<feature type="domain" description="Methyl-accepting transducer" evidence="7">
    <location>
        <begin position="268"/>
        <end position="497"/>
    </location>
</feature>
<dbReference type="PANTHER" id="PTHR43531">
    <property type="entry name" value="PROTEIN ICFG"/>
    <property type="match status" value="1"/>
</dbReference>
<dbReference type="GO" id="GO:0005886">
    <property type="term" value="C:plasma membrane"/>
    <property type="evidence" value="ECO:0007669"/>
    <property type="project" value="TreeGrafter"/>
</dbReference>
<evidence type="ECO:0000256" key="2">
    <source>
        <dbReference type="ARBA" id="ARBA00022481"/>
    </source>
</evidence>
<dbReference type="Pfam" id="PF00672">
    <property type="entry name" value="HAMP"/>
    <property type="match status" value="1"/>
</dbReference>
<evidence type="ECO:0008006" key="11">
    <source>
        <dbReference type="Google" id="ProtNLM"/>
    </source>
</evidence>
<dbReference type="InterPro" id="IPR004089">
    <property type="entry name" value="MCPsignal_dom"/>
</dbReference>
<dbReference type="Proteomes" id="UP000032566">
    <property type="component" value="Unassembled WGS sequence"/>
</dbReference>
<gene>
    <name evidence="9" type="ORF">RP29_07240</name>
</gene>
<accession>A0A0D7KB45</accession>
<comment type="caution">
    <text evidence="9">The sequence shown here is derived from an EMBL/GenBank/DDBJ whole genome shotgun (WGS) entry which is preliminary data.</text>
</comment>
<evidence type="ECO:0000259" key="7">
    <source>
        <dbReference type="PROSITE" id="PS50111"/>
    </source>
</evidence>
<keyword evidence="6" id="KW-0812">Transmembrane</keyword>
<dbReference type="SMART" id="SM00283">
    <property type="entry name" value="MA"/>
    <property type="match status" value="1"/>
</dbReference>
<protein>
    <recommendedName>
        <fullName evidence="11">Methyl-accepting chemotaxis protein</fullName>
    </recommendedName>
</protein>
<evidence type="ECO:0000256" key="3">
    <source>
        <dbReference type="ARBA" id="ARBA00029447"/>
    </source>
</evidence>
<dbReference type="PANTHER" id="PTHR43531:SF14">
    <property type="entry name" value="METHYL-ACCEPTING CHEMOTAXIS PROTEIN I-RELATED"/>
    <property type="match status" value="1"/>
</dbReference>
<evidence type="ECO:0000256" key="1">
    <source>
        <dbReference type="ARBA" id="ARBA00004370"/>
    </source>
</evidence>
<evidence type="ECO:0000259" key="8">
    <source>
        <dbReference type="PROSITE" id="PS50885"/>
    </source>
</evidence>
<dbReference type="InterPro" id="IPR003660">
    <property type="entry name" value="HAMP_dom"/>
</dbReference>
<dbReference type="SMART" id="SM00304">
    <property type="entry name" value="HAMP"/>
    <property type="match status" value="1"/>
</dbReference>
<name>A0A0D7KB45_9BURK</name>
<dbReference type="CDD" id="cd11386">
    <property type="entry name" value="MCP_signal"/>
    <property type="match status" value="1"/>
</dbReference>
<dbReference type="CDD" id="cd19411">
    <property type="entry name" value="MCP2201-like_sensor"/>
    <property type="match status" value="1"/>
</dbReference>
<dbReference type="STRING" id="80878.RP29_07240"/>
<evidence type="ECO:0000256" key="5">
    <source>
        <dbReference type="SAM" id="Coils"/>
    </source>
</evidence>
<dbReference type="OrthoDB" id="1884279at2"/>
<keyword evidence="10" id="KW-1185">Reference proteome</keyword>
<sequence length="513" mass="55319">MQWFNRFSIKSRLIASFLVLFAMLATVVGVAWLNNARSQVAVKGIVEQDMVKLELVAEIDSMTKANARNTLELFVIEPSARPAVRARMGTLRKQLDELFQRLEPMLQSNEGRALFVEMRTRRLAYVAAFIAAADMLESDAAAANQLLTQKVLPAIDALAQPITQLKALQLKIANASGSRLEAQMQRQNQINLAIGAVAVILVVVLAGSLVRAIMQPLEHAMKVAATVAQGDLTLPIRTDGDHEFTRLLESLKAMQSHLSATLMRVQENTTEVASASSQIAAANLDLSARTEAQASSLEQTAASMEQITASVQSNQQMTQTANQLSATAAKHAKDVGERVQEVVGMIRDLHESSQRIRDITSVIDGIAFQTNILALNAAVEAARAGEQGRGFAVVAAEVRSLAKRSAEAAQEIKTIIQTNTEKMDAGTELAEKAGTAVQEVVTSIERVNATAADVAVASREQSDGIDQISQAVMQLDQATQQNAALVEETSAATSNLDDQVQSLKQQISRFRLA</sequence>
<keyword evidence="6" id="KW-1133">Transmembrane helix</keyword>
<dbReference type="InterPro" id="IPR051310">
    <property type="entry name" value="MCP_chemotaxis"/>
</dbReference>
<dbReference type="FunFam" id="1.10.287.950:FF:000001">
    <property type="entry name" value="Methyl-accepting chemotaxis sensory transducer"/>
    <property type="match status" value="1"/>
</dbReference>
<dbReference type="AlphaFoldDB" id="A0A0D7KB45"/>
<comment type="subcellular location">
    <subcellularLocation>
        <location evidence="1">Membrane</location>
    </subcellularLocation>
</comment>
<dbReference type="PROSITE" id="PS50885">
    <property type="entry name" value="HAMP"/>
    <property type="match status" value="1"/>
</dbReference>
<feature type="coiled-coil region" evidence="5">
    <location>
        <begin position="468"/>
        <end position="506"/>
    </location>
</feature>
<dbReference type="PRINTS" id="PR00260">
    <property type="entry name" value="CHEMTRNSDUCR"/>
</dbReference>
<dbReference type="RefSeq" id="WP_044397014.1">
    <property type="nucleotide sequence ID" value="NZ_JXYQ01000019.1"/>
</dbReference>
<proteinExistence type="inferred from homology"/>
<dbReference type="PROSITE" id="PS50111">
    <property type="entry name" value="CHEMOTAXIS_TRANSDUC_2"/>
    <property type="match status" value="1"/>
</dbReference>
<reference evidence="9 10" key="1">
    <citation type="submission" date="2014-12" db="EMBL/GenBank/DDBJ databases">
        <title>Isolation of bacteria from lake water.</title>
        <authorList>
            <person name="Sheng K.-Y."/>
            <person name="Chin P.-S."/>
            <person name="Chan K.-G."/>
            <person name="Tan G.S."/>
        </authorList>
    </citation>
    <scope>NUCLEOTIDE SEQUENCE [LARGE SCALE GENOMIC DNA]</scope>
    <source>
        <strain evidence="9 10">KY4</strain>
    </source>
</reference>
<dbReference type="PATRIC" id="fig|80878.5.peg.776"/>
<feature type="transmembrane region" description="Helical" evidence="6">
    <location>
        <begin position="192"/>
        <end position="213"/>
    </location>
</feature>
<evidence type="ECO:0000313" key="9">
    <source>
        <dbReference type="EMBL" id="KJA11204.1"/>
    </source>
</evidence>
<feature type="domain" description="HAMP" evidence="8">
    <location>
        <begin position="211"/>
        <end position="263"/>
    </location>
</feature>
<keyword evidence="5" id="KW-0175">Coiled coil</keyword>
<evidence type="ECO:0000313" key="10">
    <source>
        <dbReference type="Proteomes" id="UP000032566"/>
    </source>
</evidence>
<keyword evidence="6" id="KW-0472">Membrane</keyword>
<keyword evidence="2" id="KW-0488">Methylation</keyword>
<dbReference type="GO" id="GO:0007165">
    <property type="term" value="P:signal transduction"/>
    <property type="evidence" value="ECO:0007669"/>
    <property type="project" value="UniProtKB-KW"/>
</dbReference>
<dbReference type="InterPro" id="IPR004090">
    <property type="entry name" value="Chemotax_Me-accpt_rcpt"/>
</dbReference>